<proteinExistence type="predicted"/>
<evidence type="ECO:0000313" key="3">
    <source>
        <dbReference type="Proteomes" id="UP000217199"/>
    </source>
</evidence>
<feature type="compositionally biased region" description="Polar residues" evidence="1">
    <location>
        <begin position="355"/>
        <end position="370"/>
    </location>
</feature>
<dbReference type="AlphaFoldDB" id="A0A286UCF5"/>
<gene>
    <name evidence="2" type="ORF">PNOK_0732400</name>
</gene>
<feature type="compositionally biased region" description="Low complexity" evidence="1">
    <location>
        <begin position="371"/>
        <end position="383"/>
    </location>
</feature>
<accession>A0A286UCF5</accession>
<dbReference type="Proteomes" id="UP000217199">
    <property type="component" value="Unassembled WGS sequence"/>
</dbReference>
<feature type="region of interest" description="Disordered" evidence="1">
    <location>
        <begin position="271"/>
        <end position="303"/>
    </location>
</feature>
<evidence type="ECO:0000256" key="1">
    <source>
        <dbReference type="SAM" id="MobiDB-lite"/>
    </source>
</evidence>
<feature type="compositionally biased region" description="Basic and acidic residues" evidence="1">
    <location>
        <begin position="405"/>
        <end position="414"/>
    </location>
</feature>
<feature type="compositionally biased region" description="Low complexity" evidence="1">
    <location>
        <begin position="338"/>
        <end position="347"/>
    </location>
</feature>
<feature type="region of interest" description="Disordered" evidence="1">
    <location>
        <begin position="338"/>
        <end position="453"/>
    </location>
</feature>
<keyword evidence="3" id="KW-1185">Reference proteome</keyword>
<evidence type="ECO:0000313" key="2">
    <source>
        <dbReference type="EMBL" id="PAV17260.1"/>
    </source>
</evidence>
<dbReference type="EMBL" id="NBII01000007">
    <property type="protein sequence ID" value="PAV17260.1"/>
    <property type="molecule type" value="Genomic_DNA"/>
</dbReference>
<comment type="caution">
    <text evidence="2">The sequence shown here is derived from an EMBL/GenBank/DDBJ whole genome shotgun (WGS) entry which is preliminary data.</text>
</comment>
<reference evidence="2 3" key="1">
    <citation type="journal article" date="2017" name="Mol. Ecol.">
        <title>Comparative and population genomic landscape of Phellinus noxius: A hypervariable fungus causing root rot in trees.</title>
        <authorList>
            <person name="Chung C.L."/>
            <person name="Lee T.J."/>
            <person name="Akiba M."/>
            <person name="Lee H.H."/>
            <person name="Kuo T.H."/>
            <person name="Liu D."/>
            <person name="Ke H.M."/>
            <person name="Yokoi T."/>
            <person name="Roa M.B."/>
            <person name="Lu M.J."/>
            <person name="Chang Y.Y."/>
            <person name="Ann P.J."/>
            <person name="Tsai J.N."/>
            <person name="Chen C.Y."/>
            <person name="Tzean S.S."/>
            <person name="Ota Y."/>
            <person name="Hattori T."/>
            <person name="Sahashi N."/>
            <person name="Liou R.F."/>
            <person name="Kikuchi T."/>
            <person name="Tsai I.J."/>
        </authorList>
    </citation>
    <scope>NUCLEOTIDE SEQUENCE [LARGE SCALE GENOMIC DNA]</scope>
    <source>
        <strain evidence="2 3">FFPRI411160</strain>
    </source>
</reference>
<dbReference type="OrthoDB" id="3268365at2759"/>
<name>A0A286UCF5_9AGAM</name>
<feature type="region of interest" description="Disordered" evidence="1">
    <location>
        <begin position="1"/>
        <end position="56"/>
    </location>
</feature>
<sequence>MELQLSPRPTLSAFREQSQLQDDASDEATVVPFPSSNENRAQGSLGPSPVRDRTRSRVARSHLAMNTKIYLRPDVSLALPSHGIKMGSHAVPRTPNVDDDLIFQMSPLTSQSPQSVFLSSFEEEEGHMDTYNTAEMTGQRLSTLWENHTSHPSYPPHASHQRTRTNTITQHHRGFSDSIASKVVQTEKRYDHRIKPGSRTVLDLSSCNRAPPSLQTPEPFMYNFPVFESSSLSRARQARALREASKSVLRAPGLGLVQNVDISGKRVESTLGNGVREMPPRHIQSRKPRIQGEEPMCNEGDDSDYISRAFQGVSLEPEKEDMLDEQVDLCVEDDYYSSQRSSSISSESTDDDSYVQSSVPSDSFHTSFSGRASTRSETQSSSNSREERSRSGSRRRVTNLAQTEENAHALLERGRSRRRSAEISLHMTAYAGGDRRGRGRTPPPGRRSGSILL</sequence>
<organism evidence="2 3">
    <name type="scientific">Pyrrhoderma noxium</name>
    <dbReference type="NCBI Taxonomy" id="2282107"/>
    <lineage>
        <taxon>Eukaryota</taxon>
        <taxon>Fungi</taxon>
        <taxon>Dikarya</taxon>
        <taxon>Basidiomycota</taxon>
        <taxon>Agaricomycotina</taxon>
        <taxon>Agaricomycetes</taxon>
        <taxon>Hymenochaetales</taxon>
        <taxon>Hymenochaetaceae</taxon>
        <taxon>Pyrrhoderma</taxon>
    </lineage>
</organism>
<dbReference type="InParanoid" id="A0A286UCF5"/>
<protein>
    <submittedName>
        <fullName evidence="2">Uncharacterized protein</fullName>
    </submittedName>
</protein>